<dbReference type="PANTHER" id="PTHR43404:SF2">
    <property type="entry name" value="LIPOPOLYSACCHARIDE CHOLINEPHOSPHOTRANSFERASE LICD"/>
    <property type="match status" value="1"/>
</dbReference>
<reference evidence="2 3" key="1">
    <citation type="submission" date="2020-08" db="EMBL/GenBank/DDBJ databases">
        <title>Genome public.</title>
        <authorList>
            <person name="Liu C."/>
            <person name="Sun Q."/>
        </authorList>
    </citation>
    <scope>NUCLEOTIDE SEQUENCE [LARGE SCALE GENOMIC DNA]</scope>
    <source>
        <strain evidence="2 3">BX3</strain>
    </source>
</reference>
<protein>
    <submittedName>
        <fullName evidence="2">LicD family protein</fullName>
    </submittedName>
</protein>
<dbReference type="Proteomes" id="UP000637513">
    <property type="component" value="Unassembled WGS sequence"/>
</dbReference>
<keyword evidence="3" id="KW-1185">Reference proteome</keyword>
<evidence type="ECO:0000313" key="2">
    <source>
        <dbReference type="EMBL" id="MBC8557768.1"/>
    </source>
</evidence>
<dbReference type="Pfam" id="PF04991">
    <property type="entry name" value="LicD"/>
    <property type="match status" value="1"/>
</dbReference>
<organism evidence="2 3">
    <name type="scientific">Jutongia hominis</name>
    <dbReference type="NCBI Taxonomy" id="2763664"/>
    <lineage>
        <taxon>Bacteria</taxon>
        <taxon>Bacillati</taxon>
        <taxon>Bacillota</taxon>
        <taxon>Clostridia</taxon>
        <taxon>Lachnospirales</taxon>
        <taxon>Lachnospiraceae</taxon>
        <taxon>Jutongia</taxon>
    </lineage>
</organism>
<name>A0ABR7MX61_9FIRM</name>
<sequence length="335" mass="39544">MIDNRPEKIGKKFQNVKVLSVEQFCQSQKDKSVVLCEKGKAKKLEEMTSGSDNTEIIEIDVYNYKASEDCLDWSESKGMIEIAKAQEEMMKILKWFHYFCEKNHLHYTLYSGSLIGAIRHQGFIPWDDDVDVIMPAKDYFKCCELLSEEEEYEFLSIFNNKEYFTSTISKLLSKKYKREERNFPLRQKMGIGIDIWSLGGFPNDISDQKVFSDNMEKIGNEWKEKVVIPYGTSLFCKKDYEQLVKKIKETILKYDLADSRWVSCIYCGTFGFNHGRSRVMLKEDYINRHLTKFETEEFWIPDGYDKILKADYGDYMILPLEEKRESKKMRVYQLG</sequence>
<dbReference type="InterPro" id="IPR007074">
    <property type="entry name" value="LicD/FKTN/FKRP_NTP_transf"/>
</dbReference>
<accession>A0ABR7MX61</accession>
<feature type="domain" description="LicD/FKTN/FKRP nucleotidyltransferase" evidence="1">
    <location>
        <begin position="100"/>
        <end position="313"/>
    </location>
</feature>
<dbReference type="PANTHER" id="PTHR43404">
    <property type="entry name" value="LIPOPOLYSACCHARIDE CHOLINEPHOSPHOTRANSFERASE LICD"/>
    <property type="match status" value="1"/>
</dbReference>
<comment type="caution">
    <text evidence="2">The sequence shown here is derived from an EMBL/GenBank/DDBJ whole genome shotgun (WGS) entry which is preliminary data.</text>
</comment>
<proteinExistence type="predicted"/>
<dbReference type="RefSeq" id="WP_249305126.1">
    <property type="nucleotide sequence ID" value="NZ_JACRSW010000031.1"/>
</dbReference>
<evidence type="ECO:0000313" key="3">
    <source>
        <dbReference type="Proteomes" id="UP000637513"/>
    </source>
</evidence>
<dbReference type="InterPro" id="IPR052942">
    <property type="entry name" value="LPS_cholinephosphotransferase"/>
</dbReference>
<gene>
    <name evidence="2" type="ORF">H8700_08610</name>
</gene>
<dbReference type="EMBL" id="JACRSW010000031">
    <property type="protein sequence ID" value="MBC8557768.1"/>
    <property type="molecule type" value="Genomic_DNA"/>
</dbReference>
<evidence type="ECO:0000259" key="1">
    <source>
        <dbReference type="Pfam" id="PF04991"/>
    </source>
</evidence>